<dbReference type="OMA" id="NEVIFMM"/>
<dbReference type="EMBL" id="LT618793">
    <property type="protein sequence ID" value="SCQ82505.1"/>
    <property type="molecule type" value="Genomic_DNA"/>
</dbReference>
<dbReference type="PANTHER" id="PTHR43157:SF31">
    <property type="entry name" value="PHOSPHATIDYLINOSITOL-GLYCAN BIOSYNTHESIS CLASS F PROTEIN"/>
    <property type="match status" value="1"/>
</dbReference>
<dbReference type="PANTHER" id="PTHR43157">
    <property type="entry name" value="PHOSPHATIDYLINOSITOL-GLYCAN BIOSYNTHESIS CLASS F PROTEIN-RELATED"/>
    <property type="match status" value="1"/>
</dbReference>
<name>A0A341FG33_9ACTN</name>
<dbReference type="GO" id="GO:0016491">
    <property type="term" value="F:oxidoreductase activity"/>
    <property type="evidence" value="ECO:0007669"/>
    <property type="project" value="UniProtKB-KW"/>
</dbReference>
<dbReference type="InterPro" id="IPR002347">
    <property type="entry name" value="SDR_fam"/>
</dbReference>
<dbReference type="Gene3D" id="3.40.50.720">
    <property type="entry name" value="NAD(P)-binding Rossmann-like Domain"/>
    <property type="match status" value="1"/>
</dbReference>
<keyword evidence="1" id="KW-0560">Oxidoreductase</keyword>
<sequence length="275" mass="30441">MNGRVVVVTGGSGGVGAAAARELAERGDQVVVVGRNARRTQLVANEIGAQHFLVDYADLNDVRRLADDLRNNLDHIDVLANNAGGIIPHRELSLDGNEMTLQVNHLAPFLLTNLLIDKLEESHASVIGTSSVAHRAARLNMRDLQLKKGWSAWRAYANSKLMNVLFTRELHHRYSLKGISSACFHPGIVASSFAHDLPGPMGLFYRSRIGHRMMVSPEHAARTLVFLAQGRPPRDWISGMYYNDSEPVRPSRKARNRKLADQLWTVSARMVGLVD</sequence>
<dbReference type="Pfam" id="PF00106">
    <property type="entry name" value="adh_short"/>
    <property type="match status" value="1"/>
</dbReference>
<evidence type="ECO:0000313" key="2">
    <source>
        <dbReference type="EMBL" id="SCQ82505.1"/>
    </source>
</evidence>
<dbReference type="PRINTS" id="PR00081">
    <property type="entry name" value="GDHRDH"/>
</dbReference>
<dbReference type="AlphaFoldDB" id="A0A341FG33"/>
<evidence type="ECO:0000256" key="1">
    <source>
        <dbReference type="ARBA" id="ARBA00023002"/>
    </source>
</evidence>
<gene>
    <name evidence="2" type="ORF">PFR_JS23_2247</name>
</gene>
<evidence type="ECO:0000313" key="3">
    <source>
        <dbReference type="Proteomes" id="UP000250080"/>
    </source>
</evidence>
<dbReference type="InterPro" id="IPR036291">
    <property type="entry name" value="NAD(P)-bd_dom_sf"/>
</dbReference>
<dbReference type="RefSeq" id="WP_013162160.1">
    <property type="nucleotide sequence ID" value="NZ_CCYN01000019.1"/>
</dbReference>
<reference evidence="2 3" key="1">
    <citation type="submission" date="2016-09" db="EMBL/GenBank/DDBJ databases">
        <authorList>
            <person name="Laine KS P."/>
        </authorList>
    </citation>
    <scope>NUCLEOTIDE SEQUENCE [LARGE SCALE GENOMIC DNA]</scope>
    <source>
        <strain evidence="2">PFRJS-23</strain>
    </source>
</reference>
<accession>A0A341FG33</accession>
<protein>
    <submittedName>
        <fullName evidence="2">Oxydoreductase</fullName>
    </submittedName>
</protein>
<dbReference type="SUPFAM" id="SSF51735">
    <property type="entry name" value="NAD(P)-binding Rossmann-fold domains"/>
    <property type="match status" value="1"/>
</dbReference>
<proteinExistence type="predicted"/>
<organism evidence="2 3">
    <name type="scientific">Propionibacterium freudenreichii</name>
    <dbReference type="NCBI Taxonomy" id="1744"/>
    <lineage>
        <taxon>Bacteria</taxon>
        <taxon>Bacillati</taxon>
        <taxon>Actinomycetota</taxon>
        <taxon>Actinomycetes</taxon>
        <taxon>Propionibacteriales</taxon>
        <taxon>Propionibacteriaceae</taxon>
        <taxon>Propionibacterium</taxon>
    </lineage>
</organism>
<dbReference type="Proteomes" id="UP000250080">
    <property type="component" value="Chromosome I"/>
</dbReference>